<protein>
    <recommendedName>
        <fullName evidence="5">branched-chain-amino-acid transaminase</fullName>
        <ecNumber evidence="5">2.6.1.42</ecNumber>
    </recommendedName>
</protein>
<dbReference type="InterPro" id="IPR036038">
    <property type="entry name" value="Aminotransferase-like"/>
</dbReference>
<organism evidence="9 10">
    <name type="scientific">Butyricimonas hominis</name>
    <dbReference type="NCBI Taxonomy" id="2763032"/>
    <lineage>
        <taxon>Bacteria</taxon>
        <taxon>Pseudomonadati</taxon>
        <taxon>Bacteroidota</taxon>
        <taxon>Bacteroidia</taxon>
        <taxon>Bacteroidales</taxon>
        <taxon>Odoribacteraceae</taxon>
        <taxon>Butyricimonas</taxon>
    </lineage>
</organism>
<keyword evidence="9" id="KW-0032">Aminotransferase</keyword>
<dbReference type="Proteomes" id="UP000646484">
    <property type="component" value="Unassembled WGS sequence"/>
</dbReference>
<dbReference type="InterPro" id="IPR050571">
    <property type="entry name" value="Class-IV_PLP-Dep_Aminotrnsfr"/>
</dbReference>
<keyword evidence="10" id="KW-1185">Reference proteome</keyword>
<dbReference type="GO" id="GO:0008483">
    <property type="term" value="F:transaminase activity"/>
    <property type="evidence" value="ECO:0007669"/>
    <property type="project" value="UniProtKB-KW"/>
</dbReference>
<keyword evidence="9" id="KW-0808">Transferase</keyword>
<name>A0ABR7CYN2_9BACT</name>
<accession>A0ABR7CYN2</accession>
<dbReference type="CDD" id="cd00449">
    <property type="entry name" value="PLPDE_IV"/>
    <property type="match status" value="1"/>
</dbReference>
<evidence type="ECO:0000256" key="7">
    <source>
        <dbReference type="ARBA" id="ARBA00048798"/>
    </source>
</evidence>
<dbReference type="InterPro" id="IPR043132">
    <property type="entry name" value="BCAT-like_C"/>
</dbReference>
<dbReference type="EMBL" id="JACOOH010000002">
    <property type="protein sequence ID" value="MBC5620719.1"/>
    <property type="molecule type" value="Genomic_DNA"/>
</dbReference>
<dbReference type="PANTHER" id="PTHR42743:SF11">
    <property type="entry name" value="AMINODEOXYCHORISMATE LYASE"/>
    <property type="match status" value="1"/>
</dbReference>
<comment type="pathway">
    <text evidence="2">Amino-acid biosynthesis; L-valine biosynthesis; L-valine from pyruvate: step 4/4.</text>
</comment>
<evidence type="ECO:0000313" key="9">
    <source>
        <dbReference type="EMBL" id="MBC5620719.1"/>
    </source>
</evidence>
<evidence type="ECO:0000256" key="3">
    <source>
        <dbReference type="ARBA" id="ARBA00005072"/>
    </source>
</evidence>
<comment type="caution">
    <text evidence="9">The sequence shown here is derived from an EMBL/GenBank/DDBJ whole genome shotgun (WGS) entry which is preliminary data.</text>
</comment>
<gene>
    <name evidence="9" type="ORF">H8S64_06370</name>
</gene>
<comment type="catalytic activity">
    <reaction evidence="8">
        <text>L-leucine + 2-oxoglutarate = 4-methyl-2-oxopentanoate + L-glutamate</text>
        <dbReference type="Rhea" id="RHEA:18321"/>
        <dbReference type="ChEBI" id="CHEBI:16810"/>
        <dbReference type="ChEBI" id="CHEBI:17865"/>
        <dbReference type="ChEBI" id="CHEBI:29985"/>
        <dbReference type="ChEBI" id="CHEBI:57427"/>
        <dbReference type="EC" id="2.6.1.42"/>
    </reaction>
</comment>
<dbReference type="InterPro" id="IPR043131">
    <property type="entry name" value="BCAT-like_N"/>
</dbReference>
<dbReference type="EC" id="2.6.1.42" evidence="5"/>
<evidence type="ECO:0000256" key="2">
    <source>
        <dbReference type="ARBA" id="ARBA00004931"/>
    </source>
</evidence>
<dbReference type="RefSeq" id="WP_186975391.1">
    <property type="nucleotide sequence ID" value="NZ_JACOOH010000002.1"/>
</dbReference>
<comment type="catalytic activity">
    <reaction evidence="6">
        <text>L-valine + 2-oxoglutarate = 3-methyl-2-oxobutanoate + L-glutamate</text>
        <dbReference type="Rhea" id="RHEA:24813"/>
        <dbReference type="ChEBI" id="CHEBI:11851"/>
        <dbReference type="ChEBI" id="CHEBI:16810"/>
        <dbReference type="ChEBI" id="CHEBI:29985"/>
        <dbReference type="ChEBI" id="CHEBI:57762"/>
        <dbReference type="EC" id="2.6.1.42"/>
    </reaction>
</comment>
<evidence type="ECO:0000256" key="1">
    <source>
        <dbReference type="ARBA" id="ARBA00004824"/>
    </source>
</evidence>
<evidence type="ECO:0000256" key="6">
    <source>
        <dbReference type="ARBA" id="ARBA00048212"/>
    </source>
</evidence>
<evidence type="ECO:0000256" key="8">
    <source>
        <dbReference type="ARBA" id="ARBA00049229"/>
    </source>
</evidence>
<dbReference type="Gene3D" id="3.30.470.10">
    <property type="match status" value="1"/>
</dbReference>
<dbReference type="PANTHER" id="PTHR42743">
    <property type="entry name" value="AMINO-ACID AMINOTRANSFERASE"/>
    <property type="match status" value="1"/>
</dbReference>
<reference evidence="9 10" key="1">
    <citation type="submission" date="2020-08" db="EMBL/GenBank/DDBJ databases">
        <title>Genome public.</title>
        <authorList>
            <person name="Liu C."/>
            <person name="Sun Q."/>
        </authorList>
    </citation>
    <scope>NUCLEOTIDE SEQUENCE [LARGE SCALE GENOMIC DNA]</scope>
    <source>
        <strain evidence="9 10">NSJ-56</strain>
    </source>
</reference>
<dbReference type="SUPFAM" id="SSF56752">
    <property type="entry name" value="D-aminoacid aminotransferase-like PLP-dependent enzymes"/>
    <property type="match status" value="1"/>
</dbReference>
<evidence type="ECO:0000256" key="4">
    <source>
        <dbReference type="ARBA" id="ARBA00009320"/>
    </source>
</evidence>
<evidence type="ECO:0000256" key="5">
    <source>
        <dbReference type="ARBA" id="ARBA00013053"/>
    </source>
</evidence>
<comment type="similarity">
    <text evidence="4">Belongs to the class-IV pyridoxal-phosphate-dependent aminotransferase family.</text>
</comment>
<dbReference type="Gene3D" id="3.20.10.10">
    <property type="entry name" value="D-amino Acid Aminotransferase, subunit A, domain 2"/>
    <property type="match status" value="1"/>
</dbReference>
<proteinExistence type="inferred from homology"/>
<dbReference type="Pfam" id="PF01063">
    <property type="entry name" value="Aminotran_4"/>
    <property type="match status" value="1"/>
</dbReference>
<comment type="pathway">
    <text evidence="1">Amino-acid biosynthesis; L-isoleucine biosynthesis; L-isoleucine from 2-oxobutanoate: step 4/4.</text>
</comment>
<dbReference type="InterPro" id="IPR001544">
    <property type="entry name" value="Aminotrans_IV"/>
</dbReference>
<evidence type="ECO:0000313" key="10">
    <source>
        <dbReference type="Proteomes" id="UP000646484"/>
    </source>
</evidence>
<comment type="catalytic activity">
    <reaction evidence="7">
        <text>L-isoleucine + 2-oxoglutarate = (S)-3-methyl-2-oxopentanoate + L-glutamate</text>
        <dbReference type="Rhea" id="RHEA:24801"/>
        <dbReference type="ChEBI" id="CHEBI:16810"/>
        <dbReference type="ChEBI" id="CHEBI:29985"/>
        <dbReference type="ChEBI" id="CHEBI:35146"/>
        <dbReference type="ChEBI" id="CHEBI:58045"/>
        <dbReference type="EC" id="2.6.1.42"/>
    </reaction>
</comment>
<comment type="pathway">
    <text evidence="3">Amino-acid biosynthesis; L-leucine biosynthesis; L-leucine from 3-methyl-2-oxobutanoate: step 4/4.</text>
</comment>
<sequence length="262" mass="30355">MMLFNNQPIDNKEYSEDILNHGLSIYEVCRVFRGNVIFMNDNLLRLDNSIKKSGLDIDLTTLHVEEKLKRLIELEHIKEGNIKYVLHVSPTGVDEYVYQIKHSYPREEDYQHGVDTVTCRAMRENAEVKYINSGLREMTNKIIGEQGVHEVLLIDDENFITEGSRSNVFFIKDNTLFTAPLPHVLPGTSRKRVLTICQGNNIRVEEKRVAYKDLSTYEAAFITGTSPLVLPILHIDNITFDPHHPLLVRVMEYYFDLLNKNF</sequence>